<evidence type="ECO:0000313" key="3">
    <source>
        <dbReference type="Proteomes" id="UP000035199"/>
    </source>
</evidence>
<name>A0A0G3H084_9CORY</name>
<dbReference type="EMBL" id="CP011542">
    <property type="protein sequence ID" value="AKK05218.1"/>
    <property type="molecule type" value="Genomic_DNA"/>
</dbReference>
<accession>A0A0G3H084</accession>
<proteinExistence type="predicted"/>
<dbReference type="Proteomes" id="UP000035199">
    <property type="component" value="Chromosome"/>
</dbReference>
<dbReference type="KEGG" id="cmv:CMUST_15840"/>
<dbReference type="Proteomes" id="UP000035199">
    <property type="component" value="Plasmid phiCmus45274"/>
</dbReference>
<dbReference type="KEGG" id="cmv:CMUST_04380"/>
<reference evidence="3" key="2">
    <citation type="submission" date="2015-05" db="EMBL/GenBank/DDBJ databases">
        <title>Complete genome sequence of Corynebacterium mustelae DSM 45274, isolated from various tissues of a male ferret with lethal sepsis.</title>
        <authorList>
            <person name="Ruckert C."/>
            <person name="Albersmeier A."/>
            <person name="Winkler A."/>
            <person name="Tauch A."/>
        </authorList>
    </citation>
    <scope>NUCLEOTIDE SEQUENCE [LARGE SCALE GENOMIC DNA]</scope>
    <source>
        <strain evidence="3">DSM 45274</strain>
        <plasmid evidence="3">Plasmid phiCmus45274</plasmid>
    </source>
</reference>
<keyword evidence="3" id="KW-1185">Reference proteome</keyword>
<geneLocation type="plasmid" evidence="2 3">
    <name>phiCmus45274</name>
</geneLocation>
<dbReference type="AlphaFoldDB" id="A0A0G3H084"/>
<sequence length="155" mass="17875">MSNYTLTDTELLRRLYEYSQKGTRYDPDNAAKGHRVYPGSDERDTFLQLLTSPDYFAEYLHGTPNRIDSYLPEDPAQPKINADEKIVILGIDDTHSEIYNCQWETDEYPEPIFENLTPSQLLTIGIACISGAIIQQHNQESLDNAQRRHHQEKDS</sequence>
<dbReference type="RefSeq" id="WP_047261476.1">
    <property type="nucleotide sequence ID" value="NZ_CP011542.1"/>
</dbReference>
<dbReference type="PATRIC" id="fig|571915.4.peg.3397"/>
<protein>
    <submittedName>
        <fullName evidence="1">Uncharacterized protein</fullName>
    </submittedName>
</protein>
<gene>
    <name evidence="1" type="ORF">CMUST_04380</name>
    <name evidence="2" type="ORF">CMUST_15840</name>
</gene>
<dbReference type="STRING" id="571915.CMUST_04380"/>
<dbReference type="EMBL" id="CP011544">
    <property type="protein sequence ID" value="AKK07456.1"/>
    <property type="molecule type" value="Genomic_DNA"/>
</dbReference>
<organism evidence="1 3">
    <name type="scientific">Corynebacterium mustelae</name>
    <dbReference type="NCBI Taxonomy" id="571915"/>
    <lineage>
        <taxon>Bacteria</taxon>
        <taxon>Bacillati</taxon>
        <taxon>Actinomycetota</taxon>
        <taxon>Actinomycetes</taxon>
        <taxon>Mycobacteriales</taxon>
        <taxon>Corynebacteriaceae</taxon>
        <taxon>Corynebacterium</taxon>
    </lineage>
</organism>
<evidence type="ECO:0000313" key="2">
    <source>
        <dbReference type="EMBL" id="AKK07456.1"/>
    </source>
</evidence>
<reference evidence="1 3" key="1">
    <citation type="journal article" date="2015" name="Genome Announc.">
        <title>Complete Genome Sequence of the Type Strain Corynebacterium mustelae DSM 45274, Isolated from Various Tissues of a Male Ferret with Lethal Sepsis.</title>
        <authorList>
            <person name="Ruckert C."/>
            <person name="Eimer J."/>
            <person name="Winkler A."/>
            <person name="Tauch A."/>
        </authorList>
    </citation>
    <scope>NUCLEOTIDE SEQUENCE [LARGE SCALE GENOMIC DNA]</scope>
    <source>
        <strain evidence="1 3">DSM 45274</strain>
        <plasmid evidence="2">phiCmus45274</plasmid>
        <plasmid evidence="3">Plasmid phiCmus45274</plasmid>
    </source>
</reference>
<evidence type="ECO:0000313" key="1">
    <source>
        <dbReference type="EMBL" id="AKK05218.1"/>
    </source>
</evidence>
<keyword evidence="2" id="KW-0614">Plasmid</keyword>